<organism evidence="1 2">
    <name type="scientific">Paenibacillus alvei</name>
    <name type="common">Bacillus alvei</name>
    <dbReference type="NCBI Taxonomy" id="44250"/>
    <lineage>
        <taxon>Bacteria</taxon>
        <taxon>Bacillati</taxon>
        <taxon>Bacillota</taxon>
        <taxon>Bacilli</taxon>
        <taxon>Bacillales</taxon>
        <taxon>Paenibacillaceae</taxon>
        <taxon>Paenibacillus</taxon>
    </lineage>
</organism>
<gene>
    <name evidence="1" type="ORF">M5X12_15700</name>
</gene>
<dbReference type="EMBL" id="JAMDNP010000024">
    <property type="protein sequence ID" value="MCY9762016.1"/>
    <property type="molecule type" value="Genomic_DNA"/>
</dbReference>
<evidence type="ECO:0000313" key="2">
    <source>
        <dbReference type="Proteomes" id="UP001527181"/>
    </source>
</evidence>
<dbReference type="RefSeq" id="WP_268599870.1">
    <property type="nucleotide sequence ID" value="NZ_JAMDNP010000024.1"/>
</dbReference>
<evidence type="ECO:0000313" key="1">
    <source>
        <dbReference type="EMBL" id="MCY9762016.1"/>
    </source>
</evidence>
<reference evidence="1 2" key="1">
    <citation type="submission" date="2022-05" db="EMBL/GenBank/DDBJ databases">
        <title>Genome Sequencing of Bee-Associated Microbes.</title>
        <authorList>
            <person name="Dunlap C."/>
        </authorList>
    </citation>
    <scope>NUCLEOTIDE SEQUENCE [LARGE SCALE GENOMIC DNA]</scope>
    <source>
        <strain evidence="1 2">NRRL B-04010</strain>
    </source>
</reference>
<dbReference type="Proteomes" id="UP001527181">
    <property type="component" value="Unassembled WGS sequence"/>
</dbReference>
<name>A0ABT4GZ64_PAEAL</name>
<accession>A0ABT4GZ64</accession>
<proteinExistence type="predicted"/>
<comment type="caution">
    <text evidence="1">The sequence shown here is derived from an EMBL/GenBank/DDBJ whole genome shotgun (WGS) entry which is preliminary data.</text>
</comment>
<sequence length="55" mass="5925">MRPSSGTNKDVIGHAFPAGVSIGVIPYMGTVDIKPKGMGNGYELIQKISLEDFMR</sequence>
<protein>
    <submittedName>
        <fullName evidence="1">Uncharacterized protein</fullName>
    </submittedName>
</protein>
<keyword evidence="2" id="KW-1185">Reference proteome</keyword>